<dbReference type="RefSeq" id="WP_341468765.1">
    <property type="nucleotide sequence ID" value="NZ_CP128399.1"/>
</dbReference>
<evidence type="ECO:0000313" key="15">
    <source>
        <dbReference type="Proteomes" id="UP000521676"/>
    </source>
</evidence>
<keyword evidence="8 10" id="KW-0131">Cell cycle</keyword>
<feature type="binding site" evidence="10">
    <location>
        <position position="182"/>
    </location>
    <ligand>
        <name>UDP-N-acetyl-alpha-D-glucosamine</name>
        <dbReference type="ChEBI" id="CHEBI:57705"/>
    </ligand>
</feature>
<dbReference type="GO" id="GO:0008360">
    <property type="term" value="P:regulation of cell shape"/>
    <property type="evidence" value="ECO:0007669"/>
    <property type="project" value="UniProtKB-KW"/>
</dbReference>
<organism evidence="13 15">
    <name type="scientific">Candidatus Chlorohelix allophototropha</name>
    <dbReference type="NCBI Taxonomy" id="3003348"/>
    <lineage>
        <taxon>Bacteria</taxon>
        <taxon>Bacillati</taxon>
        <taxon>Chloroflexota</taxon>
        <taxon>Chloroflexia</taxon>
        <taxon>Candidatus Chloroheliales</taxon>
        <taxon>Candidatus Chloroheliaceae</taxon>
        <taxon>Candidatus Chlorohelix</taxon>
    </lineage>
</organism>
<keyword evidence="9 10" id="KW-0961">Cell wall biogenesis/degradation</keyword>
<dbReference type="GO" id="GO:0050511">
    <property type="term" value="F:undecaprenyldiphospho-muramoylpentapeptide beta-N-acetylglucosaminyltransferase activity"/>
    <property type="evidence" value="ECO:0007669"/>
    <property type="project" value="UniProtKB-UniRule"/>
</dbReference>
<comment type="subcellular location">
    <subcellularLocation>
        <location evidence="10">Cell membrane</location>
        <topology evidence="10">Peripheral membrane protein</topology>
        <orientation evidence="10">Cytoplasmic side</orientation>
    </subcellularLocation>
</comment>
<evidence type="ECO:0000259" key="12">
    <source>
        <dbReference type="Pfam" id="PF04101"/>
    </source>
</evidence>
<evidence type="ECO:0000256" key="9">
    <source>
        <dbReference type="ARBA" id="ARBA00023316"/>
    </source>
</evidence>
<dbReference type="CDD" id="cd03785">
    <property type="entry name" value="GT28_MurG"/>
    <property type="match status" value="1"/>
</dbReference>
<keyword evidence="6 10" id="KW-0573">Peptidoglycan synthesis</keyword>
<dbReference type="AlphaFoldDB" id="A0A8T7M0P2"/>
<dbReference type="PANTHER" id="PTHR21015:SF22">
    <property type="entry name" value="GLYCOSYLTRANSFERASE"/>
    <property type="match status" value="1"/>
</dbReference>
<comment type="similarity">
    <text evidence="10">Belongs to the glycosyltransferase 28 family. MurG subfamily.</text>
</comment>
<evidence type="ECO:0000256" key="8">
    <source>
        <dbReference type="ARBA" id="ARBA00023306"/>
    </source>
</evidence>
<dbReference type="Pfam" id="PF04101">
    <property type="entry name" value="Glyco_tran_28_C"/>
    <property type="match status" value="1"/>
</dbReference>
<evidence type="ECO:0000256" key="10">
    <source>
        <dbReference type="HAMAP-Rule" id="MF_00033"/>
    </source>
</evidence>
<dbReference type="Proteomes" id="UP001431572">
    <property type="component" value="Chromosome 1"/>
</dbReference>
<comment type="pathway">
    <text evidence="10">Cell wall biogenesis; peptidoglycan biosynthesis.</text>
</comment>
<keyword evidence="4 10" id="KW-0808">Transferase</keyword>
<name>A0A8T7M0P2_9CHLR</name>
<dbReference type="EC" id="2.4.1.227" evidence="10"/>
<evidence type="ECO:0000313" key="14">
    <source>
        <dbReference type="EMBL" id="WJW66872.1"/>
    </source>
</evidence>
<dbReference type="GO" id="GO:0009252">
    <property type="term" value="P:peptidoglycan biosynthetic process"/>
    <property type="evidence" value="ECO:0007669"/>
    <property type="project" value="UniProtKB-UniRule"/>
</dbReference>
<dbReference type="Pfam" id="PF03033">
    <property type="entry name" value="Glyco_transf_28"/>
    <property type="match status" value="1"/>
</dbReference>
<dbReference type="Proteomes" id="UP000521676">
    <property type="component" value="Unassembled WGS sequence"/>
</dbReference>
<sequence length="391" mass="42874">MSREIRILVTGGGTGGHVTPAIAVVRAIREQAQNTDWKPVFRYLGNKRGIESKLAVEADIEFEGVESGKLRRAFNLRGYFTSENIADAFRIPVGIVQALWKVWQFHPHVVLSTGGYVSVPPVIAAWLLRVPVITHEQTVQMGLANRITARFARTIALTFEGAAQELSPRLRRKTRVTGNPVRSIIFKGDREKAIARSGFDPIDNHLPTLYVTGGAQGARIINRAIEAVLGELLPLCRIMHQCGQQPAGDEQDYDRLAKVESSLPEQLRHRYWLTRFVGDEIGDVFALTDLVISRAGAGTVTEVSALGKPTIFIPLVPTGGDEQTRNAKRSVEAGAAVIIPQAELNGVRLLDEIKKLLKNTEQLETMGKAARTLARPNAAHDLAQVVLQAVL</sequence>
<evidence type="ECO:0000313" key="16">
    <source>
        <dbReference type="Proteomes" id="UP001431572"/>
    </source>
</evidence>
<dbReference type="SUPFAM" id="SSF53756">
    <property type="entry name" value="UDP-Glycosyltransferase/glycogen phosphorylase"/>
    <property type="match status" value="1"/>
</dbReference>
<evidence type="ECO:0000256" key="1">
    <source>
        <dbReference type="ARBA" id="ARBA00022475"/>
    </source>
</evidence>
<comment type="caution">
    <text evidence="10">Lacks conserved residue(s) required for the propagation of feature annotation.</text>
</comment>
<dbReference type="InterPro" id="IPR006009">
    <property type="entry name" value="GlcNAc_MurG"/>
</dbReference>
<comment type="catalytic activity">
    <reaction evidence="10">
        <text>di-trans,octa-cis-undecaprenyl diphospho-N-acetyl-alpha-D-muramoyl-L-alanyl-D-glutamyl-meso-2,6-diaminopimeloyl-D-alanyl-D-alanine + UDP-N-acetyl-alpha-D-glucosamine = di-trans,octa-cis-undecaprenyl diphospho-[N-acetyl-alpha-D-glucosaminyl-(1-&gt;4)]-N-acetyl-alpha-D-muramoyl-L-alanyl-D-glutamyl-meso-2,6-diaminopimeloyl-D-alanyl-D-alanine + UDP + H(+)</text>
        <dbReference type="Rhea" id="RHEA:31227"/>
        <dbReference type="ChEBI" id="CHEBI:15378"/>
        <dbReference type="ChEBI" id="CHEBI:57705"/>
        <dbReference type="ChEBI" id="CHEBI:58223"/>
        <dbReference type="ChEBI" id="CHEBI:61387"/>
        <dbReference type="ChEBI" id="CHEBI:61388"/>
        <dbReference type="EC" id="2.4.1.227"/>
    </reaction>
</comment>
<keyword evidence="1 10" id="KW-1003">Cell membrane</keyword>
<dbReference type="GO" id="GO:0051301">
    <property type="term" value="P:cell division"/>
    <property type="evidence" value="ECO:0007669"/>
    <property type="project" value="UniProtKB-KW"/>
</dbReference>
<dbReference type="EMBL" id="JACATZ010000001">
    <property type="protein sequence ID" value="NWJ44991.1"/>
    <property type="molecule type" value="Genomic_DNA"/>
</dbReference>
<evidence type="ECO:0000259" key="11">
    <source>
        <dbReference type="Pfam" id="PF03033"/>
    </source>
</evidence>
<keyword evidence="7 10" id="KW-0472">Membrane</keyword>
<protein>
    <recommendedName>
        <fullName evidence="10">UDP-N-acetylglucosamine--N-acetylmuramyl-(pentapeptide) pyrophosphoryl-undecaprenol N-acetylglucosamine transferase</fullName>
        <ecNumber evidence="10">2.4.1.227</ecNumber>
    </recommendedName>
    <alternativeName>
        <fullName evidence="10">Undecaprenyl-PP-MurNAc-pentapeptide-UDPGlcNAc GlcNAc transferase</fullName>
    </alternativeName>
</protein>
<dbReference type="GO" id="GO:0071555">
    <property type="term" value="P:cell wall organization"/>
    <property type="evidence" value="ECO:0007669"/>
    <property type="project" value="UniProtKB-KW"/>
</dbReference>
<feature type="binding site" evidence="10">
    <location>
        <begin position="14"/>
        <end position="16"/>
    </location>
    <ligand>
        <name>UDP-N-acetyl-alpha-D-glucosamine</name>
        <dbReference type="ChEBI" id="CHEBI:57705"/>
    </ligand>
</feature>
<reference evidence="14" key="2">
    <citation type="journal article" date="2024" name="Nature">
        <title>Anoxygenic phototroph of the Chloroflexota uses a type I reaction centre.</title>
        <authorList>
            <person name="Tsuji J.M."/>
            <person name="Shaw N.A."/>
            <person name="Nagashima S."/>
            <person name="Venkiteswaran J.J."/>
            <person name="Schiff S.L."/>
            <person name="Watanabe T."/>
            <person name="Fukui M."/>
            <person name="Hanada S."/>
            <person name="Tank M."/>
            <person name="Neufeld J.D."/>
        </authorList>
    </citation>
    <scope>NUCLEOTIDE SEQUENCE</scope>
    <source>
        <strain evidence="14">L227-S17</strain>
    </source>
</reference>
<keyword evidence="2 10" id="KW-0132">Cell division</keyword>
<accession>A0A8T7M0P2</accession>
<dbReference type="PANTHER" id="PTHR21015">
    <property type="entry name" value="UDP-N-ACETYLGLUCOSAMINE--N-ACETYLMURAMYL-(PENTAPEPTIDE) PYROPHOSPHORYL-UNDECAPRENOL N-ACETYLGLUCOSAMINE TRANSFERASE 1"/>
    <property type="match status" value="1"/>
</dbReference>
<dbReference type="HAMAP" id="MF_00033">
    <property type="entry name" value="MurG"/>
    <property type="match status" value="1"/>
</dbReference>
<proteinExistence type="inferred from homology"/>
<gene>
    <name evidence="10 13" type="primary">murG</name>
    <name evidence="13" type="ORF">HXX08_03845</name>
    <name evidence="14" type="ORF">OZ401_000117</name>
</gene>
<dbReference type="InterPro" id="IPR007235">
    <property type="entry name" value="Glyco_trans_28_C"/>
</dbReference>
<dbReference type="GO" id="GO:0005886">
    <property type="term" value="C:plasma membrane"/>
    <property type="evidence" value="ECO:0007669"/>
    <property type="project" value="UniProtKB-SubCell"/>
</dbReference>
<dbReference type="Gene3D" id="3.40.50.2000">
    <property type="entry name" value="Glycogen Phosphorylase B"/>
    <property type="match status" value="2"/>
</dbReference>
<keyword evidence="5 10" id="KW-0133">Cell shape</keyword>
<dbReference type="EMBL" id="CP128399">
    <property type="protein sequence ID" value="WJW66872.1"/>
    <property type="molecule type" value="Genomic_DNA"/>
</dbReference>
<comment type="function">
    <text evidence="10">Cell wall formation. Catalyzes the transfer of a GlcNAc subunit on undecaprenyl-pyrophosphoryl-MurNAc-pentapeptide (lipid intermediate I) to form undecaprenyl-pyrophosphoryl-MurNAc-(pentapeptide)GlcNAc (lipid intermediate II).</text>
</comment>
<feature type="domain" description="Glycosyl transferase family 28 C-terminal" evidence="12">
    <location>
        <begin position="208"/>
        <end position="380"/>
    </location>
</feature>
<evidence type="ECO:0000256" key="2">
    <source>
        <dbReference type="ARBA" id="ARBA00022618"/>
    </source>
</evidence>
<evidence type="ECO:0000256" key="4">
    <source>
        <dbReference type="ARBA" id="ARBA00022679"/>
    </source>
</evidence>
<keyword evidence="16" id="KW-1185">Reference proteome</keyword>
<reference evidence="13 15" key="1">
    <citation type="submission" date="2020-06" db="EMBL/GenBank/DDBJ databases">
        <title>Anoxygenic phototrophic Chloroflexota member uses a Type I reaction center.</title>
        <authorList>
            <person name="Tsuji J.M."/>
            <person name="Shaw N.A."/>
            <person name="Nagashima S."/>
            <person name="Venkiteswaran J."/>
            <person name="Schiff S.L."/>
            <person name="Hanada S."/>
            <person name="Tank M."/>
            <person name="Neufeld J.D."/>
        </authorList>
    </citation>
    <scope>NUCLEOTIDE SEQUENCE [LARGE SCALE GENOMIC DNA]</scope>
    <source>
        <strain evidence="13">L227-S17</strain>
    </source>
</reference>
<feature type="domain" description="Glycosyltransferase family 28 N-terminal" evidence="11">
    <location>
        <begin position="7"/>
        <end position="156"/>
    </location>
</feature>
<dbReference type="InterPro" id="IPR004276">
    <property type="entry name" value="GlycoTrans_28_N"/>
</dbReference>
<evidence type="ECO:0000256" key="6">
    <source>
        <dbReference type="ARBA" id="ARBA00022984"/>
    </source>
</evidence>
<evidence type="ECO:0000256" key="7">
    <source>
        <dbReference type="ARBA" id="ARBA00023136"/>
    </source>
</evidence>
<keyword evidence="3 10" id="KW-0328">Glycosyltransferase</keyword>
<evidence type="ECO:0000256" key="5">
    <source>
        <dbReference type="ARBA" id="ARBA00022960"/>
    </source>
</evidence>
<dbReference type="NCBIfam" id="TIGR01133">
    <property type="entry name" value="murG"/>
    <property type="match status" value="1"/>
</dbReference>
<dbReference type="GO" id="GO:0005975">
    <property type="term" value="P:carbohydrate metabolic process"/>
    <property type="evidence" value="ECO:0007669"/>
    <property type="project" value="InterPro"/>
</dbReference>
<feature type="binding site" evidence="10">
    <location>
        <position position="323"/>
    </location>
    <ligand>
        <name>UDP-N-acetyl-alpha-D-glucosamine</name>
        <dbReference type="ChEBI" id="CHEBI:57705"/>
    </ligand>
</feature>
<evidence type="ECO:0000313" key="13">
    <source>
        <dbReference type="EMBL" id="NWJ44991.1"/>
    </source>
</evidence>
<evidence type="ECO:0000256" key="3">
    <source>
        <dbReference type="ARBA" id="ARBA00022676"/>
    </source>
</evidence>